<dbReference type="Proteomes" id="UP000249229">
    <property type="component" value="Unassembled WGS sequence"/>
</dbReference>
<name>A0A2W5RA37_9SPHN</name>
<dbReference type="EMBL" id="QFQI01000006">
    <property type="protein sequence ID" value="PZQ60140.1"/>
    <property type="molecule type" value="Genomic_DNA"/>
</dbReference>
<evidence type="ECO:0000313" key="2">
    <source>
        <dbReference type="EMBL" id="PZQ60140.1"/>
    </source>
</evidence>
<gene>
    <name evidence="2" type="ORF">DI544_09835</name>
</gene>
<accession>A0A2W5RA37</accession>
<evidence type="ECO:0000256" key="1">
    <source>
        <dbReference type="SAM" id="Phobius"/>
    </source>
</evidence>
<feature type="transmembrane region" description="Helical" evidence="1">
    <location>
        <begin position="46"/>
        <end position="67"/>
    </location>
</feature>
<dbReference type="AlphaFoldDB" id="A0A2W5RA37"/>
<proteinExistence type="predicted"/>
<keyword evidence="1" id="KW-0472">Membrane</keyword>
<sequence length="79" mass="8812">MSVPLSKADHRLIVNARIHGGIFWAVLSLGIAWLLSRWLSPGATDVLQMAMSLPTIAYFVIYFAGLLRRSRPTREPGTF</sequence>
<reference evidence="2 3" key="1">
    <citation type="submission" date="2017-08" db="EMBL/GenBank/DDBJ databases">
        <title>Infants hospitalized years apart are colonized by the same room-sourced microbial strains.</title>
        <authorList>
            <person name="Brooks B."/>
            <person name="Olm M.R."/>
            <person name="Firek B.A."/>
            <person name="Baker R."/>
            <person name="Thomas B.C."/>
            <person name="Morowitz M.J."/>
            <person name="Banfield J.F."/>
        </authorList>
    </citation>
    <scope>NUCLEOTIDE SEQUENCE [LARGE SCALE GENOMIC DNA]</scope>
    <source>
        <strain evidence="2">S2_005_001_R1_22</strain>
    </source>
</reference>
<comment type="caution">
    <text evidence="2">The sequence shown here is derived from an EMBL/GenBank/DDBJ whole genome shotgun (WGS) entry which is preliminary data.</text>
</comment>
<evidence type="ECO:0000313" key="3">
    <source>
        <dbReference type="Proteomes" id="UP000249229"/>
    </source>
</evidence>
<keyword evidence="1" id="KW-1133">Transmembrane helix</keyword>
<feature type="transmembrane region" description="Helical" evidence="1">
    <location>
        <begin position="21"/>
        <end position="40"/>
    </location>
</feature>
<protein>
    <submittedName>
        <fullName evidence="2">Uncharacterized protein</fullName>
    </submittedName>
</protein>
<organism evidence="2 3">
    <name type="scientific">Sphingomonas taxi</name>
    <dbReference type="NCBI Taxonomy" id="1549858"/>
    <lineage>
        <taxon>Bacteria</taxon>
        <taxon>Pseudomonadati</taxon>
        <taxon>Pseudomonadota</taxon>
        <taxon>Alphaproteobacteria</taxon>
        <taxon>Sphingomonadales</taxon>
        <taxon>Sphingomonadaceae</taxon>
        <taxon>Sphingomonas</taxon>
    </lineage>
</organism>
<keyword evidence="1" id="KW-0812">Transmembrane</keyword>